<feature type="region of interest" description="Disordered" evidence="1">
    <location>
        <begin position="144"/>
        <end position="182"/>
    </location>
</feature>
<reference evidence="3 4" key="1">
    <citation type="submission" date="2019-08" db="EMBL/GenBank/DDBJ databases">
        <title>Dermacoccus abyssi strain HZAU 226, whole genome Nanopore sequencing project.</title>
        <authorList>
            <person name="Guo A."/>
            <person name="Zhang X."/>
            <person name="Ruan Y."/>
            <person name="Liu W."/>
            <person name="Chen Q."/>
            <person name="Gu L."/>
        </authorList>
    </citation>
    <scope>NUCLEOTIDE SEQUENCE [LARGE SCALE GENOMIC DNA]</scope>
    <source>
        <strain evidence="3 4">HZAU 226</strain>
        <plasmid evidence="3 4">unnamed</plasmid>
    </source>
</reference>
<proteinExistence type="predicted"/>
<dbReference type="InterPro" id="IPR018713">
    <property type="entry name" value="MPAB/Lcp_cat_dom"/>
</dbReference>
<accession>A0ABX5ZDF5</accession>
<protein>
    <submittedName>
        <fullName evidence="3">DUF2236 domain-containing protein</fullName>
    </submittedName>
</protein>
<name>A0ABX5ZDF5_9MICO</name>
<feature type="compositionally biased region" description="Basic and acidic residues" evidence="1">
    <location>
        <begin position="162"/>
        <end position="182"/>
    </location>
</feature>
<evidence type="ECO:0000259" key="2">
    <source>
        <dbReference type="Pfam" id="PF09995"/>
    </source>
</evidence>
<keyword evidence="4" id="KW-1185">Reference proteome</keyword>
<dbReference type="PANTHER" id="PTHR36124:SF1">
    <property type="entry name" value="ER-BOUND OXYGENASE MPAB_MPAB'_RUBBER OXYGENASE CATALYTIC DOMAIN-CONTAINING PROTEIN"/>
    <property type="match status" value="1"/>
</dbReference>
<dbReference type="Proteomes" id="UP000323565">
    <property type="component" value="Plasmid unnamed"/>
</dbReference>
<geneLocation type="plasmid" evidence="3 4">
    <name>unnamed</name>
</geneLocation>
<dbReference type="Pfam" id="PF09995">
    <property type="entry name" value="MPAB_Lcp_cat"/>
    <property type="match status" value="1"/>
</dbReference>
<gene>
    <name evidence="3" type="ORF">FV141_14280</name>
</gene>
<keyword evidence="3" id="KW-0614">Plasmid</keyword>
<dbReference type="InterPro" id="IPR046366">
    <property type="entry name" value="MPAB"/>
</dbReference>
<evidence type="ECO:0000313" key="3">
    <source>
        <dbReference type="EMBL" id="QEH94786.1"/>
    </source>
</evidence>
<dbReference type="EMBL" id="CP043032">
    <property type="protein sequence ID" value="QEH94786.1"/>
    <property type="molecule type" value="Genomic_DNA"/>
</dbReference>
<dbReference type="PANTHER" id="PTHR36124">
    <property type="match status" value="1"/>
</dbReference>
<sequence length="182" mass="20138">MSLAAFVAAPGRYVEREGWRPMLDVERQAASRFYDRLGELMGIRDRHTSYEHACQIVDDYEATNLRPNADTLELGDHLLRVLRDRLPWPVSNASGQIFASQINDSAVAHAVGLPGVNVPTRLLARAISGARRLVLPHLPAPTKPAFVPGQPAGPYTQGLRPLSDREALNARDTRKQDPRNVC</sequence>
<evidence type="ECO:0000313" key="4">
    <source>
        <dbReference type="Proteomes" id="UP000323565"/>
    </source>
</evidence>
<feature type="domain" description="ER-bound oxygenase mpaB/mpaB'/Rubber oxygenase catalytic" evidence="2">
    <location>
        <begin position="4"/>
        <end position="127"/>
    </location>
</feature>
<evidence type="ECO:0000256" key="1">
    <source>
        <dbReference type="SAM" id="MobiDB-lite"/>
    </source>
</evidence>
<organism evidence="3 4">
    <name type="scientific">Dermacoccus abyssi</name>
    <dbReference type="NCBI Taxonomy" id="322596"/>
    <lineage>
        <taxon>Bacteria</taxon>
        <taxon>Bacillati</taxon>
        <taxon>Actinomycetota</taxon>
        <taxon>Actinomycetes</taxon>
        <taxon>Micrococcales</taxon>
        <taxon>Dermacoccaceae</taxon>
        <taxon>Dermacoccus</taxon>
    </lineage>
</organism>